<dbReference type="OrthoDB" id="9761935at2"/>
<evidence type="ECO:0000313" key="3">
    <source>
        <dbReference type="EMBL" id="SKC48199.1"/>
    </source>
</evidence>
<keyword evidence="4" id="KW-1185">Reference proteome</keyword>
<dbReference type="AlphaFoldDB" id="A0A1T5J9Y8"/>
<feature type="compositionally biased region" description="Basic and acidic residues" evidence="1">
    <location>
        <begin position="512"/>
        <end position="521"/>
    </location>
</feature>
<evidence type="ECO:0000256" key="1">
    <source>
        <dbReference type="SAM" id="MobiDB-lite"/>
    </source>
</evidence>
<dbReference type="Gene3D" id="1.25.40.10">
    <property type="entry name" value="Tetratricopeptide repeat domain"/>
    <property type="match status" value="2"/>
</dbReference>
<gene>
    <name evidence="3" type="ORF">SAMN04324258_1180</name>
</gene>
<organism evidence="3 4">
    <name type="scientific">Krasilnikoviella flava</name>
    <dbReference type="NCBI Taxonomy" id="526729"/>
    <lineage>
        <taxon>Bacteria</taxon>
        <taxon>Bacillati</taxon>
        <taxon>Actinomycetota</taxon>
        <taxon>Actinomycetes</taxon>
        <taxon>Micrococcales</taxon>
        <taxon>Promicromonosporaceae</taxon>
        <taxon>Krasilnikoviella</taxon>
    </lineage>
</organism>
<evidence type="ECO:0000313" key="4">
    <source>
        <dbReference type="Proteomes" id="UP000189777"/>
    </source>
</evidence>
<dbReference type="SUPFAM" id="SSF48452">
    <property type="entry name" value="TPR-like"/>
    <property type="match status" value="2"/>
</dbReference>
<dbReference type="InterPro" id="IPR024983">
    <property type="entry name" value="CHAT_dom"/>
</dbReference>
<dbReference type="PANTHER" id="PTHR10098">
    <property type="entry name" value="RAPSYN-RELATED"/>
    <property type="match status" value="1"/>
</dbReference>
<feature type="domain" description="CHAT" evidence="2">
    <location>
        <begin position="687"/>
        <end position="836"/>
    </location>
</feature>
<dbReference type="RefSeq" id="WP_079572397.1">
    <property type="nucleotide sequence ID" value="NZ_FUZQ01000002.1"/>
</dbReference>
<dbReference type="InterPro" id="IPR011990">
    <property type="entry name" value="TPR-like_helical_dom_sf"/>
</dbReference>
<reference evidence="3 4" key="1">
    <citation type="submission" date="2017-02" db="EMBL/GenBank/DDBJ databases">
        <authorList>
            <person name="Peterson S.W."/>
        </authorList>
    </citation>
    <scope>NUCLEOTIDE SEQUENCE [LARGE SCALE GENOMIC DNA]</scope>
    <source>
        <strain evidence="3 4">DSM 21481</strain>
    </source>
</reference>
<dbReference type="Pfam" id="PF12770">
    <property type="entry name" value="CHAT"/>
    <property type="match status" value="1"/>
</dbReference>
<protein>
    <submittedName>
        <fullName evidence="3">CHAT domain-containing protein</fullName>
    </submittedName>
</protein>
<proteinExistence type="predicted"/>
<dbReference type="EMBL" id="FUZQ01000002">
    <property type="protein sequence ID" value="SKC48199.1"/>
    <property type="molecule type" value="Genomic_DNA"/>
</dbReference>
<accession>A0A1T5J9Y8</accession>
<name>A0A1T5J9Y8_9MICO</name>
<dbReference type="PANTHER" id="PTHR10098:SF108">
    <property type="entry name" value="TETRATRICOPEPTIDE REPEAT PROTEIN 28"/>
    <property type="match status" value="1"/>
</dbReference>
<dbReference type="STRING" id="526729.SAMN04324258_1180"/>
<dbReference type="Proteomes" id="UP000189777">
    <property type="component" value="Unassembled WGS sequence"/>
</dbReference>
<feature type="region of interest" description="Disordered" evidence="1">
    <location>
        <begin position="512"/>
        <end position="533"/>
    </location>
</feature>
<evidence type="ECO:0000259" key="2">
    <source>
        <dbReference type="Pfam" id="PF12770"/>
    </source>
</evidence>
<sequence>MSDALAAVRAEVDEIRTHARAHRQFASALDRYQKALVRLDALESIGTEDRVAAVRARVLVGIAACEGELGADREVVLATLAAAAATALRAQSAEMVALVHANLGLQLLRSGDHDDARRELDAALEGLVDESEMLPVLINRGSLRLEIGAIDDAVDDLQRCLDIAREVGDEQLIPMAEHNLGYAFFLGGDLPAALRAMDAAAESAPPEHAGVGLMDKATVLYEAGLLTDAETALGRAAEILDATGGARDLLDAELERARCLVGLARFAEAQALAEQVRDQARRAGHGIMALRAEFVGLDSRFGRMVERTSTAQALRLAKAADELCRRAEEQHGAERVLIDARLLAAEAWARSGRFDRSQADLLALPPASGMALGARVRAEVVSALCGYGAGMRRSGLAAVRRGYRLLAEQRQQLGAVEAVTAAAVHGIRLQGVDIDAALRSTSPDPLFDALERGRATFAGSGRVRPPDDPRTAELVVSARRLMENARQLRGSEHAGDGEGGRGADLHRDARRLQHQARERTWHSGGVAGVPTPASARELRSDLRASGSDRVVLNLTMNGGRVRAVRLDADGARLLDLGPLSPYLELVRRIRADQQVLANRMLPTPMREVVLTSLRGALRRLDGLLLGTLDVAGRHVYVAARDRIVSLPWAALPSRRGLSTVVNSWVARGHADWSPGPGLSVAGSGLVHAVTEAEQVAATWGSGATLLTGPDATCAAVSQALEGAPVVHIAAHGTHEPDNPVFSSLLLADGPLFAHELDGRDLSRSVMVLSACDVGSASIRHGGEPLGLTSVLLRMGARAVIASVAPLRDDVAVRVMPALHHGLRDGLRPGAALARAVADEPEPVPLVCFGPLVL</sequence>